<reference evidence="6" key="1">
    <citation type="submission" date="2022-11" db="UniProtKB">
        <authorList>
            <consortium name="WormBaseParasite"/>
        </authorList>
    </citation>
    <scope>IDENTIFICATION</scope>
</reference>
<dbReference type="PANTHER" id="PTHR47630">
    <property type="entry name" value="NUCLEAR HORMONE RECEPTOR FAMILY-RELATED-RELATED"/>
    <property type="match status" value="1"/>
</dbReference>
<dbReference type="InterPro" id="IPR035500">
    <property type="entry name" value="NHR-like_dom_sf"/>
</dbReference>
<feature type="domain" description="NR LBD" evidence="4">
    <location>
        <begin position="78"/>
        <end position="316"/>
    </location>
</feature>
<keyword evidence="2" id="KW-0804">Transcription</keyword>
<evidence type="ECO:0000313" key="6">
    <source>
        <dbReference type="WBParaSite" id="ACRNAN_scaffold976.g22783.t1"/>
    </source>
</evidence>
<proteinExistence type="predicted"/>
<keyword evidence="1" id="KW-0805">Transcription regulation</keyword>
<evidence type="ECO:0000256" key="3">
    <source>
        <dbReference type="ARBA" id="ARBA00023170"/>
    </source>
</evidence>
<dbReference type="Proteomes" id="UP000887540">
    <property type="component" value="Unplaced"/>
</dbReference>
<evidence type="ECO:0000256" key="2">
    <source>
        <dbReference type="ARBA" id="ARBA00023163"/>
    </source>
</evidence>
<dbReference type="PROSITE" id="PS51843">
    <property type="entry name" value="NR_LBD"/>
    <property type="match status" value="1"/>
</dbReference>
<keyword evidence="3" id="KW-0675">Receptor</keyword>
<dbReference type="InterPro" id="IPR052499">
    <property type="entry name" value="C.elegans_NHRs"/>
</dbReference>
<accession>A0A914ENG6</accession>
<protein>
    <submittedName>
        <fullName evidence="6">NR LBD domain-containing protein</fullName>
    </submittedName>
</protein>
<sequence length="328" mass="38652">MLEVYINKTQVETLILACKYLTRDENLPLGHLNIIPQFIPDDYKSIAKYFILAEQVCELYIESNMTILDKEFEKKCTINISSTNAIQYPRMLAHRFPLHWEPKQYITSWNFYKIWCRNLAQYFDWISHIPELREFSSSDREKLIIGRVIHFIMFTISYKSVITNTPGLLFGGNSYFPIDESEHHKLDPLAIWMFKKHVNLMKYALIDPIKELKITEAEYALLHILIIFMPVLRLSEDGLNKIKVYKERYINVLNELVSSSYNNEQPHKIIKRIGQLMAILTAVEHVARHCDDVMFCATIFNIAEMRGTLPYEVFVRKNDPDCVKINYL</sequence>
<dbReference type="InterPro" id="IPR000536">
    <property type="entry name" value="Nucl_hrmn_rcpt_lig-bd"/>
</dbReference>
<name>A0A914ENG6_9BILA</name>
<evidence type="ECO:0000256" key="1">
    <source>
        <dbReference type="ARBA" id="ARBA00023015"/>
    </source>
</evidence>
<dbReference type="SMART" id="SM00430">
    <property type="entry name" value="HOLI"/>
    <property type="match status" value="1"/>
</dbReference>
<dbReference type="AlphaFoldDB" id="A0A914ENG6"/>
<organism evidence="5 6">
    <name type="scientific">Acrobeloides nanus</name>
    <dbReference type="NCBI Taxonomy" id="290746"/>
    <lineage>
        <taxon>Eukaryota</taxon>
        <taxon>Metazoa</taxon>
        <taxon>Ecdysozoa</taxon>
        <taxon>Nematoda</taxon>
        <taxon>Chromadorea</taxon>
        <taxon>Rhabditida</taxon>
        <taxon>Tylenchina</taxon>
        <taxon>Cephalobomorpha</taxon>
        <taxon>Cephaloboidea</taxon>
        <taxon>Cephalobidae</taxon>
        <taxon>Acrobeloides</taxon>
    </lineage>
</organism>
<evidence type="ECO:0000313" key="5">
    <source>
        <dbReference type="Proteomes" id="UP000887540"/>
    </source>
</evidence>
<dbReference type="Gene3D" id="1.10.565.10">
    <property type="entry name" value="Retinoid X Receptor"/>
    <property type="match status" value="1"/>
</dbReference>
<evidence type="ECO:0000259" key="4">
    <source>
        <dbReference type="PROSITE" id="PS51843"/>
    </source>
</evidence>
<keyword evidence="5" id="KW-1185">Reference proteome</keyword>
<dbReference type="SUPFAM" id="SSF48508">
    <property type="entry name" value="Nuclear receptor ligand-binding domain"/>
    <property type="match status" value="1"/>
</dbReference>
<dbReference type="Pfam" id="PF00104">
    <property type="entry name" value="Hormone_recep"/>
    <property type="match status" value="1"/>
</dbReference>
<dbReference type="WBParaSite" id="ACRNAN_scaffold976.g22783.t1">
    <property type="protein sequence ID" value="ACRNAN_scaffold976.g22783.t1"/>
    <property type="gene ID" value="ACRNAN_scaffold976.g22783"/>
</dbReference>